<proteinExistence type="predicted"/>
<feature type="domain" description="WCX" evidence="3">
    <location>
        <begin position="239"/>
        <end position="315"/>
    </location>
</feature>
<organism evidence="4 5">
    <name type="scientific">Caldalkalibacillus horti</name>
    <dbReference type="NCBI Taxonomy" id="77523"/>
    <lineage>
        <taxon>Bacteria</taxon>
        <taxon>Bacillati</taxon>
        <taxon>Bacillota</taxon>
        <taxon>Bacilli</taxon>
        <taxon>Bacillales</taxon>
        <taxon>Bacillaceae</taxon>
        <taxon>Caldalkalibacillus</taxon>
    </lineage>
</organism>
<dbReference type="Pfam" id="PF13280">
    <property type="entry name" value="WYL"/>
    <property type="match status" value="1"/>
</dbReference>
<feature type="domain" description="WYL" evidence="2">
    <location>
        <begin position="139"/>
        <end position="203"/>
    </location>
</feature>
<keyword evidence="5" id="KW-1185">Reference proteome</keyword>
<dbReference type="InterPro" id="IPR028349">
    <property type="entry name" value="PafC-like"/>
</dbReference>
<dbReference type="GO" id="GO:0003677">
    <property type="term" value="F:DNA binding"/>
    <property type="evidence" value="ECO:0007669"/>
    <property type="project" value="UniProtKB-KW"/>
</dbReference>
<dbReference type="Gene3D" id="1.10.10.10">
    <property type="entry name" value="Winged helix-like DNA-binding domain superfamily/Winged helix DNA-binding domain"/>
    <property type="match status" value="1"/>
</dbReference>
<feature type="domain" description="Helix-turn-helix type 11" evidence="1">
    <location>
        <begin position="6"/>
        <end position="58"/>
    </location>
</feature>
<dbReference type="PANTHER" id="PTHR34580:SF1">
    <property type="entry name" value="PROTEIN PAFC"/>
    <property type="match status" value="1"/>
</dbReference>
<name>A0ABT9VY39_9BACI</name>
<evidence type="ECO:0000259" key="2">
    <source>
        <dbReference type="Pfam" id="PF13280"/>
    </source>
</evidence>
<keyword evidence="4" id="KW-0238">DNA-binding</keyword>
<dbReference type="InterPro" id="IPR036390">
    <property type="entry name" value="WH_DNA-bd_sf"/>
</dbReference>
<evidence type="ECO:0000259" key="1">
    <source>
        <dbReference type="Pfam" id="PF08279"/>
    </source>
</evidence>
<dbReference type="InterPro" id="IPR036388">
    <property type="entry name" value="WH-like_DNA-bd_sf"/>
</dbReference>
<evidence type="ECO:0000313" key="5">
    <source>
        <dbReference type="Proteomes" id="UP001235840"/>
    </source>
</evidence>
<gene>
    <name evidence="4" type="ORF">J2S11_001798</name>
</gene>
<evidence type="ECO:0000259" key="3">
    <source>
        <dbReference type="Pfam" id="PF25583"/>
    </source>
</evidence>
<dbReference type="Pfam" id="PF08279">
    <property type="entry name" value="HTH_11"/>
    <property type="match status" value="1"/>
</dbReference>
<accession>A0ABT9VY39</accession>
<comment type="caution">
    <text evidence="4">The sequence shown here is derived from an EMBL/GenBank/DDBJ whole genome shotgun (WGS) entry which is preliminary data.</text>
</comment>
<dbReference type="InterPro" id="IPR051534">
    <property type="entry name" value="CBASS_pafABC_assoc_protein"/>
</dbReference>
<reference evidence="4 5" key="1">
    <citation type="submission" date="2023-07" db="EMBL/GenBank/DDBJ databases">
        <title>Genomic Encyclopedia of Type Strains, Phase IV (KMG-IV): sequencing the most valuable type-strain genomes for metagenomic binning, comparative biology and taxonomic classification.</title>
        <authorList>
            <person name="Goeker M."/>
        </authorList>
    </citation>
    <scope>NUCLEOTIDE SEQUENCE [LARGE SCALE GENOMIC DNA]</scope>
    <source>
        <strain evidence="4 5">DSM 12751</strain>
    </source>
</reference>
<dbReference type="InterPro" id="IPR013196">
    <property type="entry name" value="HTH_11"/>
</dbReference>
<dbReference type="PROSITE" id="PS52050">
    <property type="entry name" value="WYL"/>
    <property type="match status" value="1"/>
</dbReference>
<sequence>MNRIDRLLAIVIALQQRQETAQSLADKFEVSKRTIFRDLQSLAEMGIPLYSHSGPHGGIRLMDGYALPPLKLTTQEAMTLLFSLNAVTQLTDTPFNQERWTVIDKVKAILPEDQLRQLESVLKSFTIEIPKRSYKVPHLAPLLSYTANAVWLKVFYRSANHQRWLDILPQQVYTAHGFWYCQAYSATHEEVRTFRVDRMDNLEELDNIAMHEEVDVKRLAKFANQTHKSSNDQNLSDERIPIRVKVTYRGMLQVEQDPEIGECLMPISENEWEVRFDLPLTEWNWAVQFFYSLGLEAEVIAPEKLRLEIGGLAKKVYSTYFNSLTEK</sequence>
<dbReference type="SUPFAM" id="SSF46785">
    <property type="entry name" value="Winged helix' DNA-binding domain"/>
    <property type="match status" value="1"/>
</dbReference>
<dbReference type="EMBL" id="JAUSTY010000006">
    <property type="protein sequence ID" value="MDQ0165897.1"/>
    <property type="molecule type" value="Genomic_DNA"/>
</dbReference>
<dbReference type="PIRSF" id="PIRSF016838">
    <property type="entry name" value="PafC"/>
    <property type="match status" value="1"/>
</dbReference>
<evidence type="ECO:0000313" key="4">
    <source>
        <dbReference type="EMBL" id="MDQ0165897.1"/>
    </source>
</evidence>
<dbReference type="InterPro" id="IPR026881">
    <property type="entry name" value="WYL_dom"/>
</dbReference>
<dbReference type="PANTHER" id="PTHR34580">
    <property type="match status" value="1"/>
</dbReference>
<protein>
    <submittedName>
        <fullName evidence="4">DNA-binding transcriptional regulator YafY</fullName>
    </submittedName>
</protein>
<dbReference type="Proteomes" id="UP001235840">
    <property type="component" value="Unassembled WGS sequence"/>
</dbReference>
<dbReference type="Pfam" id="PF25583">
    <property type="entry name" value="WCX"/>
    <property type="match status" value="1"/>
</dbReference>
<dbReference type="RefSeq" id="WP_307393596.1">
    <property type="nucleotide sequence ID" value="NZ_BAAADK010000032.1"/>
</dbReference>
<dbReference type="InterPro" id="IPR057727">
    <property type="entry name" value="WCX_dom"/>
</dbReference>